<proteinExistence type="predicted"/>
<comment type="caution">
    <text evidence="1">The sequence shown here is derived from an EMBL/GenBank/DDBJ whole genome shotgun (WGS) entry which is preliminary data.</text>
</comment>
<evidence type="ECO:0000313" key="1">
    <source>
        <dbReference type="EMBL" id="CAD8049750.1"/>
    </source>
</evidence>
<dbReference type="EMBL" id="CAJJDN010000004">
    <property type="protein sequence ID" value="CAD8049750.1"/>
    <property type="molecule type" value="Genomic_DNA"/>
</dbReference>
<sequence>MNIFDTKANSEGFFSKYGRLTSQKFYILRKPKVILKQKVHQEDNSLFVEEFPQESPKNKLIIDKNLFPIYQPKKNILKNLSKTLQFQTPLRSRSLQFTKKKSLQNSESLSCSKLSKNFRDQSIEQKKKQINYSRIQGEIEQLQNF</sequence>
<organism evidence="1 2">
    <name type="scientific">Paramecium sonneborni</name>
    <dbReference type="NCBI Taxonomy" id="65129"/>
    <lineage>
        <taxon>Eukaryota</taxon>
        <taxon>Sar</taxon>
        <taxon>Alveolata</taxon>
        <taxon>Ciliophora</taxon>
        <taxon>Intramacronucleata</taxon>
        <taxon>Oligohymenophorea</taxon>
        <taxon>Peniculida</taxon>
        <taxon>Parameciidae</taxon>
        <taxon>Paramecium</taxon>
    </lineage>
</organism>
<dbReference type="OrthoDB" id="300505at2759"/>
<dbReference type="AlphaFoldDB" id="A0A8S1K2Q2"/>
<dbReference type="Proteomes" id="UP000692954">
    <property type="component" value="Unassembled WGS sequence"/>
</dbReference>
<keyword evidence="2" id="KW-1185">Reference proteome</keyword>
<gene>
    <name evidence="1" type="ORF">PSON_ATCC_30995.1.T0040297</name>
</gene>
<accession>A0A8S1K2Q2</accession>
<reference evidence="1" key="1">
    <citation type="submission" date="2021-01" db="EMBL/GenBank/DDBJ databases">
        <authorList>
            <consortium name="Genoscope - CEA"/>
            <person name="William W."/>
        </authorList>
    </citation>
    <scope>NUCLEOTIDE SEQUENCE</scope>
</reference>
<evidence type="ECO:0000313" key="2">
    <source>
        <dbReference type="Proteomes" id="UP000692954"/>
    </source>
</evidence>
<name>A0A8S1K2Q2_9CILI</name>
<protein>
    <submittedName>
        <fullName evidence="1">Uncharacterized protein</fullName>
    </submittedName>
</protein>